<sequence length="168" mass="17751">MAAGGLILATAGGFTLHFIPGKLLLIISGLGYLVAMLLFALIPENPNYWAYIFPAMIGTTVGCDITYSVSNIFITTNLPKDRQGVAGAVINTTVFVGISLFLGVADLTVSETTYLGLKGSYKAAFWFGVACAGVALVFLLFIKMGKAESDLTVEEKEQLRASVADGEV</sequence>
<dbReference type="GO" id="GO:0016020">
    <property type="term" value="C:membrane"/>
    <property type="evidence" value="ECO:0007669"/>
    <property type="project" value="UniProtKB-SubCell"/>
</dbReference>
<protein>
    <submittedName>
        <fullName evidence="6">Unnamed protein product</fullName>
    </submittedName>
</protein>
<gene>
    <name evidence="6" type="ORF">Aory04_001158600</name>
</gene>
<dbReference type="PANTHER" id="PTHR42718:SF11">
    <property type="entry name" value="MAJOR FACILITATOR SUPERFAMILY (MFS) PROFILE DOMAIN-CONTAINING PROTEIN"/>
    <property type="match status" value="1"/>
</dbReference>
<keyword evidence="4 5" id="KW-0472">Membrane</keyword>
<comment type="caution">
    <text evidence="6">The sequence shown here is derived from an EMBL/GenBank/DDBJ whole genome shotgun (WGS) entry which is preliminary data.</text>
</comment>
<name>A0AAN4YXZ1_ASPOZ</name>
<dbReference type="PANTHER" id="PTHR42718">
    <property type="entry name" value="MAJOR FACILITATOR SUPERFAMILY MULTIDRUG TRANSPORTER MFSC"/>
    <property type="match status" value="1"/>
</dbReference>
<accession>A0AAN4YXZ1</accession>
<dbReference type="AlphaFoldDB" id="A0AAN4YXZ1"/>
<evidence type="ECO:0000256" key="3">
    <source>
        <dbReference type="ARBA" id="ARBA00022989"/>
    </source>
</evidence>
<comment type="subcellular location">
    <subcellularLocation>
        <location evidence="1">Membrane</location>
        <topology evidence="1">Multi-pass membrane protein</topology>
    </subcellularLocation>
</comment>
<evidence type="ECO:0000313" key="6">
    <source>
        <dbReference type="EMBL" id="GMG36577.1"/>
    </source>
</evidence>
<dbReference type="InterPro" id="IPR036259">
    <property type="entry name" value="MFS_trans_sf"/>
</dbReference>
<evidence type="ECO:0000256" key="4">
    <source>
        <dbReference type="ARBA" id="ARBA00023136"/>
    </source>
</evidence>
<dbReference type="Gene3D" id="1.20.1250.20">
    <property type="entry name" value="MFS general substrate transporter like domains"/>
    <property type="match status" value="1"/>
</dbReference>
<feature type="transmembrane region" description="Helical" evidence="5">
    <location>
        <begin position="48"/>
        <end position="73"/>
    </location>
</feature>
<proteinExistence type="predicted"/>
<dbReference type="EMBL" id="BSYA01000205">
    <property type="protein sequence ID" value="GMG36577.1"/>
    <property type="molecule type" value="Genomic_DNA"/>
</dbReference>
<keyword evidence="3 5" id="KW-1133">Transmembrane helix</keyword>
<reference evidence="6" key="1">
    <citation type="submission" date="2023-04" db="EMBL/GenBank/DDBJ databases">
        <title>Aspergillus oryzae NBRC 4228.</title>
        <authorList>
            <person name="Ichikawa N."/>
            <person name="Sato H."/>
            <person name="Tonouchi N."/>
        </authorList>
    </citation>
    <scope>NUCLEOTIDE SEQUENCE</scope>
    <source>
        <strain evidence="6">NBRC 4228</strain>
    </source>
</reference>
<keyword evidence="2 5" id="KW-0812">Transmembrane</keyword>
<dbReference type="Proteomes" id="UP001165205">
    <property type="component" value="Unassembled WGS sequence"/>
</dbReference>
<evidence type="ECO:0000256" key="1">
    <source>
        <dbReference type="ARBA" id="ARBA00004141"/>
    </source>
</evidence>
<organism evidence="6 7">
    <name type="scientific">Aspergillus oryzae</name>
    <name type="common">Yellow koji mold</name>
    <dbReference type="NCBI Taxonomy" id="5062"/>
    <lineage>
        <taxon>Eukaryota</taxon>
        <taxon>Fungi</taxon>
        <taxon>Dikarya</taxon>
        <taxon>Ascomycota</taxon>
        <taxon>Pezizomycotina</taxon>
        <taxon>Eurotiomycetes</taxon>
        <taxon>Eurotiomycetidae</taxon>
        <taxon>Eurotiales</taxon>
        <taxon>Aspergillaceae</taxon>
        <taxon>Aspergillus</taxon>
        <taxon>Aspergillus subgen. Circumdati</taxon>
    </lineage>
</organism>
<feature type="transmembrane region" description="Helical" evidence="5">
    <location>
        <begin position="23"/>
        <end position="42"/>
    </location>
</feature>
<evidence type="ECO:0000256" key="2">
    <source>
        <dbReference type="ARBA" id="ARBA00022692"/>
    </source>
</evidence>
<feature type="transmembrane region" description="Helical" evidence="5">
    <location>
        <begin position="124"/>
        <end position="142"/>
    </location>
</feature>
<evidence type="ECO:0000313" key="7">
    <source>
        <dbReference type="Proteomes" id="UP001165205"/>
    </source>
</evidence>
<feature type="transmembrane region" description="Helical" evidence="5">
    <location>
        <begin position="85"/>
        <end position="104"/>
    </location>
</feature>
<dbReference type="SUPFAM" id="SSF103473">
    <property type="entry name" value="MFS general substrate transporter"/>
    <property type="match status" value="1"/>
</dbReference>
<evidence type="ECO:0000256" key="5">
    <source>
        <dbReference type="SAM" id="Phobius"/>
    </source>
</evidence>